<keyword evidence="3 7" id="KW-0378">Hydrolase</keyword>
<dbReference type="PRINTS" id="PR00719">
    <property type="entry name" value="LMWPTPASE"/>
</dbReference>
<dbReference type="RefSeq" id="WP_064541166.1">
    <property type="nucleotide sequence ID" value="NZ_LXEQ01000011.1"/>
</dbReference>
<dbReference type="Pfam" id="PF01451">
    <property type="entry name" value="LMWPc"/>
    <property type="match status" value="1"/>
</dbReference>
<dbReference type="InterPro" id="IPR050438">
    <property type="entry name" value="LMW_PTPase"/>
</dbReference>
<dbReference type="PANTHER" id="PTHR11717">
    <property type="entry name" value="LOW MOLECULAR WEIGHT PROTEIN TYROSINE PHOSPHATASE"/>
    <property type="match status" value="1"/>
</dbReference>
<dbReference type="SMART" id="SM00226">
    <property type="entry name" value="LMWPc"/>
    <property type="match status" value="1"/>
</dbReference>
<evidence type="ECO:0000256" key="1">
    <source>
        <dbReference type="ARBA" id="ARBA00011063"/>
    </source>
</evidence>
<dbReference type="CDD" id="cd16343">
    <property type="entry name" value="LMWPTP"/>
    <property type="match status" value="1"/>
</dbReference>
<name>A0ABX2WD49_9ENTR</name>
<sequence length="144" mass="16378">MITSILVICTGNLCRSPVAERLLAQLLPRITVHSAGLNASKGMLADSVMIELAEEKGIVLTDHRSKRFTPEKGLEYDLILVMETKQAEVINHQYPQLSGKCHLLTHWNGRADIPDPYRKSHELYRMTFQRMMDATTAWKKALLF</sequence>
<dbReference type="PANTHER" id="PTHR11717:SF31">
    <property type="entry name" value="LOW MOLECULAR WEIGHT PROTEIN-TYROSINE-PHOSPHATASE ETP-RELATED"/>
    <property type="match status" value="1"/>
</dbReference>
<evidence type="ECO:0000259" key="6">
    <source>
        <dbReference type="SMART" id="SM00226"/>
    </source>
</evidence>
<accession>A0ABX2WD49</accession>
<evidence type="ECO:0000313" key="8">
    <source>
        <dbReference type="Proteomes" id="UP000078407"/>
    </source>
</evidence>
<reference evidence="7 8" key="1">
    <citation type="submission" date="2016-04" db="EMBL/GenBank/DDBJ databases">
        <title>ATOL: Assembling a taxonomically balanced genome-scale reconstruction of the evolutionary history of the Enterobacteriaceae.</title>
        <authorList>
            <person name="Plunkett G.III."/>
            <person name="Neeno-Eckwall E.C."/>
            <person name="Glasner J.D."/>
            <person name="Perna N.T."/>
        </authorList>
    </citation>
    <scope>NUCLEOTIDE SEQUENCE [LARGE SCALE GENOMIC DNA]</scope>
    <source>
        <strain evidence="7 8">ATCC 51602</strain>
    </source>
</reference>
<comment type="similarity">
    <text evidence="1">Belongs to the low molecular weight phosphotyrosine protein phosphatase family.</text>
</comment>
<organism evidence="7 8">
    <name type="scientific">Buttiauxella ferragutiae ATCC 51602</name>
    <dbReference type="NCBI Taxonomy" id="1354252"/>
    <lineage>
        <taxon>Bacteria</taxon>
        <taxon>Pseudomonadati</taxon>
        <taxon>Pseudomonadota</taxon>
        <taxon>Gammaproteobacteria</taxon>
        <taxon>Enterobacterales</taxon>
        <taxon>Enterobacteriaceae</taxon>
        <taxon>Buttiauxella</taxon>
    </lineage>
</organism>
<proteinExistence type="inferred from homology"/>
<dbReference type="InterPro" id="IPR036196">
    <property type="entry name" value="Ptyr_pPase_sf"/>
</dbReference>
<dbReference type="EMBL" id="LXEQ01000011">
    <property type="protein sequence ID" value="OAT31670.1"/>
    <property type="molecule type" value="Genomic_DNA"/>
</dbReference>
<dbReference type="InterPro" id="IPR017867">
    <property type="entry name" value="Tyr_phospatase_low_mol_wt"/>
</dbReference>
<evidence type="ECO:0000256" key="5">
    <source>
        <dbReference type="ARBA" id="ARBA00051722"/>
    </source>
</evidence>
<keyword evidence="8" id="KW-1185">Reference proteome</keyword>
<keyword evidence="4" id="KW-0904">Protein phosphatase</keyword>
<comment type="caution">
    <text evidence="7">The sequence shown here is derived from an EMBL/GenBank/DDBJ whole genome shotgun (WGS) entry which is preliminary data.</text>
</comment>
<dbReference type="SUPFAM" id="SSF52788">
    <property type="entry name" value="Phosphotyrosine protein phosphatases I"/>
    <property type="match status" value="1"/>
</dbReference>
<feature type="domain" description="Phosphotyrosine protein phosphatase I" evidence="6">
    <location>
        <begin position="3"/>
        <end position="141"/>
    </location>
</feature>
<dbReference type="EC" id="3.1.3.48" evidence="2"/>
<dbReference type="GO" id="GO:0004725">
    <property type="term" value="F:protein tyrosine phosphatase activity"/>
    <property type="evidence" value="ECO:0007669"/>
    <property type="project" value="UniProtKB-EC"/>
</dbReference>
<evidence type="ECO:0000313" key="7">
    <source>
        <dbReference type="EMBL" id="OAT31670.1"/>
    </source>
</evidence>
<dbReference type="InterPro" id="IPR023485">
    <property type="entry name" value="Ptyr_pPase"/>
</dbReference>
<protein>
    <recommendedName>
        <fullName evidence="2">protein-tyrosine-phosphatase</fullName>
        <ecNumber evidence="2">3.1.3.48</ecNumber>
    </recommendedName>
</protein>
<evidence type="ECO:0000256" key="2">
    <source>
        <dbReference type="ARBA" id="ARBA00013064"/>
    </source>
</evidence>
<evidence type="ECO:0000256" key="3">
    <source>
        <dbReference type="ARBA" id="ARBA00022801"/>
    </source>
</evidence>
<dbReference type="Gene3D" id="3.40.50.2300">
    <property type="match status" value="1"/>
</dbReference>
<evidence type="ECO:0000256" key="4">
    <source>
        <dbReference type="ARBA" id="ARBA00022912"/>
    </source>
</evidence>
<gene>
    <name evidence="7" type="ORF">M976_00607</name>
</gene>
<dbReference type="Proteomes" id="UP000078407">
    <property type="component" value="Unassembled WGS sequence"/>
</dbReference>
<comment type="catalytic activity">
    <reaction evidence="5">
        <text>O-phospho-L-tyrosyl-[protein] + H2O = L-tyrosyl-[protein] + phosphate</text>
        <dbReference type="Rhea" id="RHEA:10684"/>
        <dbReference type="Rhea" id="RHEA-COMP:10136"/>
        <dbReference type="Rhea" id="RHEA-COMP:20101"/>
        <dbReference type="ChEBI" id="CHEBI:15377"/>
        <dbReference type="ChEBI" id="CHEBI:43474"/>
        <dbReference type="ChEBI" id="CHEBI:46858"/>
        <dbReference type="ChEBI" id="CHEBI:61978"/>
        <dbReference type="EC" id="3.1.3.48"/>
    </reaction>
</comment>